<evidence type="ECO:0000259" key="8">
    <source>
        <dbReference type="PROSITE" id="PS50156"/>
    </source>
</evidence>
<evidence type="ECO:0000256" key="5">
    <source>
        <dbReference type="ARBA" id="ARBA00022989"/>
    </source>
</evidence>
<dbReference type="EMBL" id="CAEZTD010000189">
    <property type="protein sequence ID" value="CAB4575822.1"/>
    <property type="molecule type" value="Genomic_DNA"/>
</dbReference>
<feature type="transmembrane region" description="Helical" evidence="7">
    <location>
        <begin position="378"/>
        <end position="396"/>
    </location>
</feature>
<gene>
    <name evidence="9" type="ORF">UFOPK1591_01560</name>
</gene>
<evidence type="ECO:0000256" key="3">
    <source>
        <dbReference type="ARBA" id="ARBA00022475"/>
    </source>
</evidence>
<dbReference type="Gene3D" id="1.20.1640.10">
    <property type="entry name" value="Multidrug efflux transporter AcrB transmembrane domain"/>
    <property type="match status" value="2"/>
</dbReference>
<dbReference type="InterPro" id="IPR000731">
    <property type="entry name" value="SSD"/>
</dbReference>
<dbReference type="GO" id="GO:0005886">
    <property type="term" value="C:plasma membrane"/>
    <property type="evidence" value="ECO:0007669"/>
    <property type="project" value="UniProtKB-SubCell"/>
</dbReference>
<dbReference type="PANTHER" id="PTHR33406">
    <property type="entry name" value="MEMBRANE PROTEIN MJ1562-RELATED"/>
    <property type="match status" value="1"/>
</dbReference>
<feature type="transmembrane region" description="Helical" evidence="7">
    <location>
        <begin position="584"/>
        <end position="603"/>
    </location>
</feature>
<comment type="subcellular location">
    <subcellularLocation>
        <location evidence="1">Cell membrane</location>
        <topology evidence="1">Multi-pass membrane protein</topology>
    </subcellularLocation>
</comment>
<feature type="transmembrane region" description="Helical" evidence="7">
    <location>
        <begin position="274"/>
        <end position="294"/>
    </location>
</feature>
<feature type="transmembrane region" description="Helical" evidence="7">
    <location>
        <begin position="684"/>
        <end position="704"/>
    </location>
</feature>
<evidence type="ECO:0000256" key="6">
    <source>
        <dbReference type="ARBA" id="ARBA00023136"/>
    </source>
</evidence>
<evidence type="ECO:0000256" key="4">
    <source>
        <dbReference type="ARBA" id="ARBA00022692"/>
    </source>
</evidence>
<feature type="transmembrane region" description="Helical" evidence="7">
    <location>
        <begin position="232"/>
        <end position="253"/>
    </location>
</feature>
<reference evidence="9" key="1">
    <citation type="submission" date="2020-05" db="EMBL/GenBank/DDBJ databases">
        <authorList>
            <person name="Chiriac C."/>
            <person name="Salcher M."/>
            <person name="Ghai R."/>
            <person name="Kavagutti S V."/>
        </authorList>
    </citation>
    <scope>NUCLEOTIDE SEQUENCE</scope>
</reference>
<feature type="domain" description="SSD" evidence="8">
    <location>
        <begin position="196"/>
        <end position="328"/>
    </location>
</feature>
<feature type="transmembrane region" description="Helical" evidence="7">
    <location>
        <begin position="710"/>
        <end position="731"/>
    </location>
</feature>
<keyword evidence="3" id="KW-1003">Cell membrane</keyword>
<dbReference type="AlphaFoldDB" id="A0A6J6EHF9"/>
<evidence type="ECO:0000256" key="2">
    <source>
        <dbReference type="ARBA" id="ARBA00010157"/>
    </source>
</evidence>
<dbReference type="InterPro" id="IPR050545">
    <property type="entry name" value="Mycobact_MmpL"/>
</dbReference>
<evidence type="ECO:0000313" key="9">
    <source>
        <dbReference type="EMBL" id="CAB4575822.1"/>
    </source>
</evidence>
<comment type="similarity">
    <text evidence="2">Belongs to the resistance-nodulation-cell division (RND) (TC 2.A.6) family. MmpL subfamily.</text>
</comment>
<evidence type="ECO:0000256" key="7">
    <source>
        <dbReference type="SAM" id="Phobius"/>
    </source>
</evidence>
<feature type="transmembrane region" description="Helical" evidence="7">
    <location>
        <begin position="306"/>
        <end position="330"/>
    </location>
</feature>
<feature type="transmembrane region" description="Helical" evidence="7">
    <location>
        <begin position="173"/>
        <end position="191"/>
    </location>
</feature>
<dbReference type="InterPro" id="IPR004869">
    <property type="entry name" value="MMPL_dom"/>
</dbReference>
<feature type="transmembrane region" description="Helical" evidence="7">
    <location>
        <begin position="610"/>
        <end position="631"/>
    </location>
</feature>
<keyword evidence="6 7" id="KW-0472">Membrane</keyword>
<dbReference type="PROSITE" id="PS50156">
    <property type="entry name" value="SSD"/>
    <property type="match status" value="1"/>
</dbReference>
<dbReference type="PANTHER" id="PTHR33406:SF6">
    <property type="entry name" value="MEMBRANE PROTEIN YDGH-RELATED"/>
    <property type="match status" value="1"/>
</dbReference>
<feature type="transmembrane region" description="Helical" evidence="7">
    <location>
        <begin position="643"/>
        <end position="663"/>
    </location>
</feature>
<feature type="transmembrane region" description="Helical" evidence="7">
    <location>
        <begin position="198"/>
        <end position="220"/>
    </location>
</feature>
<dbReference type="SUPFAM" id="SSF82866">
    <property type="entry name" value="Multidrug efflux transporter AcrB transmembrane domain"/>
    <property type="match status" value="2"/>
</dbReference>
<keyword evidence="4 7" id="KW-0812">Transmembrane</keyword>
<dbReference type="Pfam" id="PF03176">
    <property type="entry name" value="MMPL"/>
    <property type="match status" value="2"/>
</dbReference>
<name>A0A6J6EHF9_9ZZZZ</name>
<sequence length="767" mass="79949">MRILIPTVLVVVWFAIAGLGGPTFGKISEVSTNDQAGFLPASTQSTEVNDWQSKFNESTNIPATVVIESNSGAVAEGDKAQFEELATMMESAAGVAPTVEGELPSVLGPTYSEDGAAVQYLVFFEASGEVLLEDITLLREMIKDETPAGYTAYVAGPAGLLADFVNGFGGIDGILLLVALLAVFVILLVVYRSILLPILVLLTAVFALSGSILGIYYLALNDIIKVSGQSQGILSILVIGAATDYALLLVARFKESLFEVQSKWAAIGRALRGSFEPIFASAATVVLALLALLFSDLNSNKALGPIAAFGIGFAFLAAVTFLPALLVIFGRGAFWPFLPKFGQKKVEVTTKDTVPGLEGVRGLWKRVGNLVARKPRTTWIVTLVVLLAAVAGLPGLKASGIPQTAFLLGDNIESVDGQEVLGKHFPAGAGSPAVIIAEESTYKDVMAATAEFDGVSSVEVQIDTDATKKAVEEKIAELQAAAAAAAFGGGMPGGSFGAGASGASAPAIDFANLSLADLGIETIPQVVEGKVLLNATFTYQADSAEAEALVKSMRTDLASVDSTVLVGGETAIALDTNETAQADLIKIVPIVLVVILLILMVLLRSILAPLILIGTVVVSFAATMGVAALVFNNVFNFPGADASVPLFGFVFLVALGIDYNIFLMTRVREESLGIGTRPGILKGLAVTGSVITSAGVVLAATFAALGVIPLLFLVQLAFIVSFGVILDTVLVRSLLVPALAYDIGPKIWWPSKLGREIDSRKVATAKK</sequence>
<proteinExistence type="inferred from homology"/>
<accession>A0A6J6EHF9</accession>
<organism evidence="9">
    <name type="scientific">freshwater metagenome</name>
    <dbReference type="NCBI Taxonomy" id="449393"/>
    <lineage>
        <taxon>unclassified sequences</taxon>
        <taxon>metagenomes</taxon>
        <taxon>ecological metagenomes</taxon>
    </lineage>
</organism>
<keyword evidence="5 7" id="KW-1133">Transmembrane helix</keyword>
<evidence type="ECO:0000256" key="1">
    <source>
        <dbReference type="ARBA" id="ARBA00004651"/>
    </source>
</evidence>
<protein>
    <submittedName>
        <fullName evidence="9">Unannotated protein</fullName>
    </submittedName>
</protein>